<dbReference type="PANTHER" id="PTHR22897:SF8">
    <property type="entry name" value="SULFHYDRYL OXIDASE"/>
    <property type="match status" value="1"/>
</dbReference>
<keyword evidence="10" id="KW-1185">Reference proteome</keyword>
<reference evidence="9 10" key="1">
    <citation type="submission" date="2018-11" db="EMBL/GenBank/DDBJ databases">
        <authorList>
            <consortium name="Pathogen Informatics"/>
        </authorList>
    </citation>
    <scope>NUCLEOTIDE SEQUENCE [LARGE SCALE GENOMIC DNA]</scope>
</reference>
<gene>
    <name evidence="9" type="ORF">CGOC_LOCUS6859</name>
</gene>
<keyword evidence="6" id="KW-1015">Disulfide bond</keyword>
<sequence length="89" mass="10393">MTTATFPMEAQVKNPEDVIMYLWRAHNIVNARLHGRDTEDPKFPKVQFPAQFLCSNCTTNGSLAEQQTRDFLVDYYSHIRPFQTPKFLK</sequence>
<dbReference type="GO" id="GO:0016971">
    <property type="term" value="F:flavin-dependent sulfhydryl oxidase activity"/>
    <property type="evidence" value="ECO:0007669"/>
    <property type="project" value="InterPro"/>
</dbReference>
<evidence type="ECO:0000256" key="3">
    <source>
        <dbReference type="ARBA" id="ARBA00022729"/>
    </source>
</evidence>
<keyword evidence="4 7" id="KW-0274">FAD</keyword>
<organism evidence="9 10">
    <name type="scientific">Cylicostephanus goldi</name>
    <name type="common">Nematode worm</name>
    <dbReference type="NCBI Taxonomy" id="71465"/>
    <lineage>
        <taxon>Eukaryota</taxon>
        <taxon>Metazoa</taxon>
        <taxon>Ecdysozoa</taxon>
        <taxon>Nematoda</taxon>
        <taxon>Chromadorea</taxon>
        <taxon>Rhabditida</taxon>
        <taxon>Rhabditina</taxon>
        <taxon>Rhabditomorpha</taxon>
        <taxon>Strongyloidea</taxon>
        <taxon>Strongylidae</taxon>
        <taxon>Cylicostephanus</taxon>
    </lineage>
</organism>
<dbReference type="EC" id="1.8.3.2" evidence="7"/>
<comment type="cofactor">
    <cofactor evidence="1 7">
        <name>FAD</name>
        <dbReference type="ChEBI" id="CHEBI:57692"/>
    </cofactor>
</comment>
<proteinExistence type="predicted"/>
<keyword evidence="5 7" id="KW-0560">Oxidoreductase</keyword>
<dbReference type="EMBL" id="UYRV01022942">
    <property type="protein sequence ID" value="VDK72711.1"/>
    <property type="molecule type" value="Genomic_DNA"/>
</dbReference>
<dbReference type="Gene3D" id="1.20.120.310">
    <property type="entry name" value="ERV/ALR sulfhydryl oxidase domain"/>
    <property type="match status" value="1"/>
</dbReference>
<evidence type="ECO:0000256" key="2">
    <source>
        <dbReference type="ARBA" id="ARBA00022630"/>
    </source>
</evidence>
<keyword evidence="2 7" id="KW-0285">Flavoprotein</keyword>
<evidence type="ECO:0000313" key="9">
    <source>
        <dbReference type="EMBL" id="VDK72711.1"/>
    </source>
</evidence>
<dbReference type="GO" id="GO:0005615">
    <property type="term" value="C:extracellular space"/>
    <property type="evidence" value="ECO:0007669"/>
    <property type="project" value="TreeGrafter"/>
</dbReference>
<dbReference type="PROSITE" id="PS51324">
    <property type="entry name" value="ERV_ALR"/>
    <property type="match status" value="1"/>
</dbReference>
<dbReference type="InterPro" id="IPR017905">
    <property type="entry name" value="ERV/ALR_sulphydryl_oxidase"/>
</dbReference>
<dbReference type="GO" id="GO:0000139">
    <property type="term" value="C:Golgi membrane"/>
    <property type="evidence" value="ECO:0007669"/>
    <property type="project" value="TreeGrafter"/>
</dbReference>
<keyword evidence="3" id="KW-0732">Signal</keyword>
<evidence type="ECO:0000256" key="7">
    <source>
        <dbReference type="RuleBase" id="RU371123"/>
    </source>
</evidence>
<evidence type="ECO:0000256" key="1">
    <source>
        <dbReference type="ARBA" id="ARBA00001974"/>
    </source>
</evidence>
<dbReference type="GO" id="GO:0006457">
    <property type="term" value="P:protein folding"/>
    <property type="evidence" value="ECO:0007669"/>
    <property type="project" value="TreeGrafter"/>
</dbReference>
<dbReference type="GO" id="GO:0003756">
    <property type="term" value="F:protein disulfide isomerase activity"/>
    <property type="evidence" value="ECO:0007669"/>
    <property type="project" value="TreeGrafter"/>
</dbReference>
<evidence type="ECO:0000313" key="10">
    <source>
        <dbReference type="Proteomes" id="UP000271889"/>
    </source>
</evidence>
<dbReference type="OrthoDB" id="59470at2759"/>
<evidence type="ECO:0000256" key="6">
    <source>
        <dbReference type="ARBA" id="ARBA00023157"/>
    </source>
</evidence>
<dbReference type="SUPFAM" id="SSF69000">
    <property type="entry name" value="FAD-dependent thiol oxidase"/>
    <property type="match status" value="1"/>
</dbReference>
<evidence type="ECO:0000256" key="5">
    <source>
        <dbReference type="ARBA" id="ARBA00023002"/>
    </source>
</evidence>
<dbReference type="AlphaFoldDB" id="A0A3P6U7C3"/>
<dbReference type="Proteomes" id="UP000271889">
    <property type="component" value="Unassembled WGS sequence"/>
</dbReference>
<dbReference type="PANTHER" id="PTHR22897">
    <property type="entry name" value="QUIESCIN Q6-RELATED SULFHYDRYL OXIDASE"/>
    <property type="match status" value="1"/>
</dbReference>
<name>A0A3P6U7C3_CYLGO</name>
<feature type="domain" description="ERV/ALR sulfhydryl oxidase" evidence="8">
    <location>
        <begin position="1"/>
        <end position="47"/>
    </location>
</feature>
<dbReference type="InterPro" id="IPR036774">
    <property type="entry name" value="ERV/ALR_sulphydryl_oxid_sf"/>
</dbReference>
<dbReference type="InterPro" id="IPR039798">
    <property type="entry name" value="Sulfhydryl_oxidase"/>
</dbReference>
<comment type="catalytic activity">
    <reaction evidence="7">
        <text>2 R'C(R)SH + O2 = R'C(R)S-S(R)CR' + H2O2</text>
        <dbReference type="Rhea" id="RHEA:17357"/>
        <dbReference type="ChEBI" id="CHEBI:15379"/>
        <dbReference type="ChEBI" id="CHEBI:16240"/>
        <dbReference type="ChEBI" id="CHEBI:16520"/>
        <dbReference type="ChEBI" id="CHEBI:17412"/>
        <dbReference type="EC" id="1.8.3.2"/>
    </reaction>
</comment>
<evidence type="ECO:0000256" key="4">
    <source>
        <dbReference type="ARBA" id="ARBA00022827"/>
    </source>
</evidence>
<protein>
    <recommendedName>
        <fullName evidence="7">Sulfhydryl oxidase</fullName>
        <ecNumber evidence="7">1.8.3.2</ecNumber>
    </recommendedName>
</protein>
<accession>A0A3P6U7C3</accession>
<evidence type="ECO:0000259" key="8">
    <source>
        <dbReference type="PROSITE" id="PS51324"/>
    </source>
</evidence>